<comment type="caution">
    <text evidence="2">The sequence shown here is derived from an EMBL/GenBank/DDBJ whole genome shotgun (WGS) entry which is preliminary data.</text>
</comment>
<proteinExistence type="predicted"/>
<gene>
    <name evidence="2" type="ORF">RhiirC2_778824</name>
</gene>
<dbReference type="PROSITE" id="PS50879">
    <property type="entry name" value="RNASE_H_1"/>
    <property type="match status" value="1"/>
</dbReference>
<dbReference type="GO" id="GO:0004523">
    <property type="term" value="F:RNA-DNA hybrid ribonuclease activity"/>
    <property type="evidence" value="ECO:0007669"/>
    <property type="project" value="InterPro"/>
</dbReference>
<organism evidence="2 3">
    <name type="scientific">Rhizophagus irregularis</name>
    <dbReference type="NCBI Taxonomy" id="588596"/>
    <lineage>
        <taxon>Eukaryota</taxon>
        <taxon>Fungi</taxon>
        <taxon>Fungi incertae sedis</taxon>
        <taxon>Mucoromycota</taxon>
        <taxon>Glomeromycotina</taxon>
        <taxon>Glomeromycetes</taxon>
        <taxon>Glomerales</taxon>
        <taxon>Glomeraceae</taxon>
        <taxon>Rhizophagus</taxon>
    </lineage>
</organism>
<dbReference type="SUPFAM" id="SSF53098">
    <property type="entry name" value="Ribonuclease H-like"/>
    <property type="match status" value="1"/>
</dbReference>
<dbReference type="Proteomes" id="UP000233469">
    <property type="component" value="Unassembled WGS sequence"/>
</dbReference>
<dbReference type="InterPro" id="IPR036397">
    <property type="entry name" value="RNaseH_sf"/>
</dbReference>
<accession>A0A2N1NBB6</accession>
<dbReference type="Gene3D" id="3.30.420.10">
    <property type="entry name" value="Ribonuclease H-like superfamily/Ribonuclease H"/>
    <property type="match status" value="1"/>
</dbReference>
<name>A0A2N1NBB6_9GLOM</name>
<sequence>MSLLAYNDFLVQCGHSSTIDFCPVGIPQEHNENIRINSRLINSLFCNQENKTELSNIAYGLSEFSSLNFYTDGSFDDNTTEGGFPMGYGWTTSNLPNVNFTYNGSIQYFPSSTKAETMAILTCLAVCSPSCKVQIYTDSQAAIDTFHKSKNLFSISPRRFNKINNNILWSSIHHLIRELKLVVRFNKVKAHSHDQFNDRADALAKVGRLQPIPTQINQDHLPHQTLTLKWNDEIPLDKDVRKSIATKDNLIDWSLSAKWFDFNGRNDTTTITHSKDTKWKIRCSTSSLPTKDILH</sequence>
<reference evidence="2 3" key="2">
    <citation type="submission" date="2017-10" db="EMBL/GenBank/DDBJ databases">
        <title>Extensive intraspecific genome diversity in a model arbuscular mycorrhizal fungus.</title>
        <authorList>
            <person name="Chen E.C.H."/>
            <person name="Morin E."/>
            <person name="Baudet D."/>
            <person name="Noel J."/>
            <person name="Ndikumana S."/>
            <person name="Charron P."/>
            <person name="St-Onge C."/>
            <person name="Giorgi J."/>
            <person name="Grigoriev I.V."/>
            <person name="Roux C."/>
            <person name="Martin F.M."/>
            <person name="Corradi N."/>
        </authorList>
    </citation>
    <scope>NUCLEOTIDE SEQUENCE [LARGE SCALE GENOMIC DNA]</scope>
    <source>
        <strain evidence="2 3">C2</strain>
    </source>
</reference>
<dbReference type="GO" id="GO:0003676">
    <property type="term" value="F:nucleic acid binding"/>
    <property type="evidence" value="ECO:0007669"/>
    <property type="project" value="InterPro"/>
</dbReference>
<dbReference type="VEuPathDB" id="FungiDB:FUN_014016"/>
<protein>
    <submittedName>
        <fullName evidence="2">Ribonuclease H-like protein</fullName>
    </submittedName>
</protein>
<dbReference type="AlphaFoldDB" id="A0A2N1NBB6"/>
<evidence type="ECO:0000313" key="3">
    <source>
        <dbReference type="Proteomes" id="UP000233469"/>
    </source>
</evidence>
<dbReference type="VEuPathDB" id="FungiDB:RhiirFUN_018563"/>
<evidence type="ECO:0000259" key="1">
    <source>
        <dbReference type="PROSITE" id="PS50879"/>
    </source>
</evidence>
<dbReference type="Pfam" id="PF00075">
    <property type="entry name" value="RNase_H"/>
    <property type="match status" value="1"/>
</dbReference>
<dbReference type="EMBL" id="LLXL01000548">
    <property type="protein sequence ID" value="PKK71100.1"/>
    <property type="molecule type" value="Genomic_DNA"/>
</dbReference>
<dbReference type="VEuPathDB" id="FungiDB:RhiirA1_477489"/>
<evidence type="ECO:0000313" key="2">
    <source>
        <dbReference type="EMBL" id="PKK71100.1"/>
    </source>
</evidence>
<reference evidence="2 3" key="1">
    <citation type="submission" date="2016-04" db="EMBL/GenBank/DDBJ databases">
        <title>Genome analyses suggest a sexual origin of heterokaryosis in a supposedly ancient asexual fungus.</title>
        <authorList>
            <person name="Ropars J."/>
            <person name="Sedzielewska K."/>
            <person name="Noel J."/>
            <person name="Charron P."/>
            <person name="Farinelli L."/>
            <person name="Marton T."/>
            <person name="Kruger M."/>
            <person name="Pelin A."/>
            <person name="Brachmann A."/>
            <person name="Corradi N."/>
        </authorList>
    </citation>
    <scope>NUCLEOTIDE SEQUENCE [LARGE SCALE GENOMIC DNA]</scope>
    <source>
        <strain evidence="2 3">C2</strain>
    </source>
</reference>
<dbReference type="InterPro" id="IPR012337">
    <property type="entry name" value="RNaseH-like_sf"/>
</dbReference>
<dbReference type="InterPro" id="IPR002156">
    <property type="entry name" value="RNaseH_domain"/>
</dbReference>
<feature type="domain" description="RNase H type-1" evidence="1">
    <location>
        <begin position="63"/>
        <end position="209"/>
    </location>
</feature>